<dbReference type="AlphaFoldDB" id="A0A812KLK6"/>
<dbReference type="EMBL" id="CAJNDS010000753">
    <property type="protein sequence ID" value="CAE7231891.1"/>
    <property type="molecule type" value="Genomic_DNA"/>
</dbReference>
<evidence type="ECO:0000256" key="1">
    <source>
        <dbReference type="SAM" id="Coils"/>
    </source>
</evidence>
<proteinExistence type="predicted"/>
<keyword evidence="1" id="KW-0175">Coiled coil</keyword>
<evidence type="ECO:0000313" key="3">
    <source>
        <dbReference type="Proteomes" id="UP000604046"/>
    </source>
</evidence>
<keyword evidence="3" id="KW-1185">Reference proteome</keyword>
<accession>A0A812KLK6</accession>
<reference evidence="2" key="1">
    <citation type="submission" date="2021-02" db="EMBL/GenBank/DDBJ databases">
        <authorList>
            <person name="Dougan E. K."/>
            <person name="Rhodes N."/>
            <person name="Thang M."/>
            <person name="Chan C."/>
        </authorList>
    </citation>
    <scope>NUCLEOTIDE SEQUENCE</scope>
</reference>
<dbReference type="Proteomes" id="UP000604046">
    <property type="component" value="Unassembled WGS sequence"/>
</dbReference>
<comment type="caution">
    <text evidence="2">The sequence shown here is derived from an EMBL/GenBank/DDBJ whole genome shotgun (WGS) entry which is preliminary data.</text>
</comment>
<gene>
    <name evidence="2" type="primary">bath-40</name>
    <name evidence="2" type="ORF">SNAT2548_LOCUS9537</name>
</gene>
<organism evidence="2 3">
    <name type="scientific">Symbiodinium natans</name>
    <dbReference type="NCBI Taxonomy" id="878477"/>
    <lineage>
        <taxon>Eukaryota</taxon>
        <taxon>Sar</taxon>
        <taxon>Alveolata</taxon>
        <taxon>Dinophyceae</taxon>
        <taxon>Suessiales</taxon>
        <taxon>Symbiodiniaceae</taxon>
        <taxon>Symbiodinium</taxon>
    </lineage>
</organism>
<feature type="coiled-coil region" evidence="1">
    <location>
        <begin position="76"/>
        <end position="117"/>
    </location>
</feature>
<protein>
    <submittedName>
        <fullName evidence="2">Bath-40 protein</fullName>
    </submittedName>
</protein>
<name>A0A812KLK6_9DINO</name>
<feature type="non-terminal residue" evidence="2">
    <location>
        <position position="1"/>
    </location>
</feature>
<sequence>MPSANLHHNISNNLCTILMVALEPFADSSHYNLQDFKTYIELLDPVESHGSEDNLRSLKQEGEDLSKIVDEVGSDEKQVEEEMTAMTKKIQELDQQMEESRLQRQDENKEYKQAIADSVRACDLLQRAKDRLSRFYTSTAAKAKAKVALLAQRRLRLRKIAAASRAIEAA</sequence>
<evidence type="ECO:0000313" key="2">
    <source>
        <dbReference type="EMBL" id="CAE7231891.1"/>
    </source>
</evidence>